<proteinExistence type="predicted"/>
<evidence type="ECO:0000313" key="2">
    <source>
        <dbReference type="Proteomes" id="UP000280861"/>
    </source>
</evidence>
<evidence type="ECO:0000313" key="1">
    <source>
        <dbReference type="EMBL" id="VDC29155.1"/>
    </source>
</evidence>
<dbReference type="EMBL" id="UXAU01000030">
    <property type="protein sequence ID" value="VDC29155.1"/>
    <property type="molecule type" value="Genomic_DNA"/>
</dbReference>
<evidence type="ECO:0008006" key="3">
    <source>
        <dbReference type="Google" id="ProtNLM"/>
    </source>
</evidence>
<dbReference type="OrthoDB" id="5124197at2"/>
<gene>
    <name evidence="1" type="ORF">PSET11_02222</name>
</gene>
<keyword evidence="2" id="KW-1185">Reference proteome</keyword>
<sequence>MPEITPRYASPATAAKYADVTPRTIHNWISRGLLTAYRVNAKVIRVDLNQVDGILTPAGGAR</sequence>
<accession>A0A3P5XE89</accession>
<dbReference type="InterPro" id="IPR009061">
    <property type="entry name" value="DNA-bd_dom_put_sf"/>
</dbReference>
<dbReference type="SUPFAM" id="SSF46955">
    <property type="entry name" value="Putative DNA-binding domain"/>
    <property type="match status" value="1"/>
</dbReference>
<organism evidence="1 2">
    <name type="scientific">Arthrobacter ulcerisalmonis</name>
    <dbReference type="NCBI Taxonomy" id="2483813"/>
    <lineage>
        <taxon>Bacteria</taxon>
        <taxon>Bacillati</taxon>
        <taxon>Actinomycetota</taxon>
        <taxon>Actinomycetes</taxon>
        <taxon>Micrococcales</taxon>
        <taxon>Micrococcaceae</taxon>
        <taxon>Arthrobacter</taxon>
    </lineage>
</organism>
<protein>
    <recommendedName>
        <fullName evidence="3">Helix-turn-helix domain protein</fullName>
    </recommendedName>
</protein>
<name>A0A3P5XE89_9MICC</name>
<dbReference type="RefSeq" id="WP_124092217.1">
    <property type="nucleotide sequence ID" value="NZ_CBCRYA010000024.1"/>
</dbReference>
<dbReference type="AlphaFoldDB" id="A0A3P5XE89"/>
<dbReference type="Proteomes" id="UP000280861">
    <property type="component" value="Unassembled WGS sequence"/>
</dbReference>
<reference evidence="1 2" key="1">
    <citation type="submission" date="2018-11" db="EMBL/GenBank/DDBJ databases">
        <authorList>
            <person name="Criscuolo A."/>
        </authorList>
    </citation>
    <scope>NUCLEOTIDE SEQUENCE [LARGE SCALE GENOMIC DNA]</scope>
    <source>
        <strain evidence="1">AT11b</strain>
    </source>
</reference>